<comment type="caution">
    <text evidence="3">The sequence shown here is derived from an EMBL/GenBank/DDBJ whole genome shotgun (WGS) entry which is preliminary data.</text>
</comment>
<evidence type="ECO:0000313" key="3">
    <source>
        <dbReference type="EMBL" id="GIX61330.1"/>
    </source>
</evidence>
<dbReference type="Proteomes" id="UP001497744">
    <property type="component" value="Unassembled WGS sequence"/>
</dbReference>
<feature type="compositionally biased region" description="Low complexity" evidence="1">
    <location>
        <begin position="383"/>
        <end position="394"/>
    </location>
</feature>
<keyword evidence="2" id="KW-1133">Transmembrane helix</keyword>
<dbReference type="GeneID" id="94192813"/>
<sequence>MVGVTTLNHSAQLDNCYQRTLTLPVTHHQVDDTSPSSTIAHASASLFHLIQGELCVVPRRHNVLILPLDSPLSAPVNISYECPSNLKEAIDYLTWFRGFGWASGLKKYIDLADAFDKLPAFDTAKVQALGSGMSLGGFINGLADGLGYGFLGYDSQGAVSFSGNKGIIDPSKEYKSAYAEAQWPSEGDRQTCALIFLGTAPIVYLCLSYIYWRCTYSQNGHWGTHFITQSNAPFGQFMEAMGYDTSRLNGNIQGNQVAKLLATEDIHCFTELTKATGKSNYSTFLHKLETYDSNEALKHPLASCYKLAKEYFESQSKFKAPNASEINEAIKAIKGNLIQLSAAEEYSSSGDSSTNPYDNLKPLITQLLSAVQKFQAKEPEQFGQGVHHAAGQAGKEAGESGGQPSSGSSIAGALTTLGLGGGAAAAYLVDLGGAKTFVDGLLRIVKEVETLTSKNHGNAPELKKLKEGLQKAKEWVEKDVKVGIFGNTNGPISHLSEGLAAFIGYGSKGVFLDPPTAGKITGAGIAPSNMATRRLCDATIAFTIGVLEGCKRYSDLKASHNKNHLDNVNKALKELYGKYGSGSTGLQSLASSVGSNLNEVKGSSVKSFVQQIGTAFNDNLKAISPDNAATLAQKVGEYLKGVLKTWVIDNASGVETQLQQLGSTLKSTTPYDPTNKLVSQKISSVNGAIKTDVSTSNLNYLTPILESGKQAFIWQLQKGNYTPTNYVKTVSQYAINTTHAKIFLGCLPLIFNNLSYFYWQCRDGGAWENQNLTGGSLSPFMESHWFRNSYMNENMTGTSVVRNVFDKKLTELKTAALSQKSYSDFLREFKSTGEKTWKSASTAATDSTFLSGLYILCSCYFQCQQIKVSYKASRGPQTIREMLYFLAALQFSPQYDNFDKYVTEDFKTLTGNQSSNDVDLKLQVADSGTSATGNTLSASDFKSYLRSSFLLPPSLLGWLHGPGYSNEPWLHELYCNTDFQFKYPSGSGLFNALSNCAYALQFQLLFLYQQCSNNGVKCGWQDCTYGRDVNGSGNPSLKSHICPGFKCEDGKCDHNSGECKHNDYSQNEGCGKGSNPSPLQAFITGALPSFNLSTSTTPNHMSDHPQGALCHTPMGFKATHLRQDPGTGNYILSALRPICGDVFSPFRQLCEKLGCLTKRTPRTLGDLFGFMWHLNGQLFNRSEVQSSLQAALQQSTTQTLNAFLTSLKALQPSSLLSNSIAKLAEVSFWNTPDSYGLASLLAANLFSLNQHCHKKEKNGTVKHNGTACSNSPADLHSLYQSLKPKTTARDLYDACRKGNCGPYLSPLTHSAGATYAPANASVYLSWMVYLTDDLQTGFQELIDEFKNIDCLKTGCRTSSSNTKCDKAHFPGTHGASPGSCTCDSVVQCGGTLPLLYRHGFWYFNPAVLMGRSNNNTKRDCKAFAAQLQTVVNGDPLTNLLTTIDEFLYLFRFYFFYNQSAFWTIYICLILYTFFFLLDTLHLRSHLKLTSSHVVPPLALLTSGTPLPITNLTYIGQ</sequence>
<feature type="region of interest" description="Disordered" evidence="1">
    <location>
        <begin position="381"/>
        <end position="407"/>
    </location>
</feature>
<protein>
    <submittedName>
        <fullName evidence="3">Variant erythrocyte surface antigen-1 family protein</fullName>
    </submittedName>
</protein>
<keyword evidence="4" id="KW-1185">Reference proteome</keyword>
<dbReference type="InterPro" id="IPR024751">
    <property type="entry name" value="VESA1"/>
</dbReference>
<evidence type="ECO:0000256" key="2">
    <source>
        <dbReference type="SAM" id="Phobius"/>
    </source>
</evidence>
<reference evidence="3 4" key="1">
    <citation type="submission" date="2021-06" db="EMBL/GenBank/DDBJ databases">
        <title>Genome sequence of Babesia caballi.</title>
        <authorList>
            <person name="Yamagishi J."/>
            <person name="Kidaka T."/>
            <person name="Ochi A."/>
        </authorList>
    </citation>
    <scope>NUCLEOTIDE SEQUENCE [LARGE SCALE GENOMIC DNA]</scope>
    <source>
        <strain evidence="3">USDA-D6B2</strain>
    </source>
</reference>
<keyword evidence="2" id="KW-0812">Transmembrane</keyword>
<proteinExistence type="predicted"/>
<keyword evidence="2" id="KW-0472">Membrane</keyword>
<gene>
    <name evidence="3" type="ORF">BcabD6B2_07650</name>
</gene>
<organism evidence="3 4">
    <name type="scientific">Babesia caballi</name>
    <dbReference type="NCBI Taxonomy" id="5871"/>
    <lineage>
        <taxon>Eukaryota</taxon>
        <taxon>Sar</taxon>
        <taxon>Alveolata</taxon>
        <taxon>Apicomplexa</taxon>
        <taxon>Aconoidasida</taxon>
        <taxon>Piroplasmida</taxon>
        <taxon>Babesiidae</taxon>
        <taxon>Babesia</taxon>
    </lineage>
</organism>
<evidence type="ECO:0000313" key="4">
    <source>
        <dbReference type="Proteomes" id="UP001497744"/>
    </source>
</evidence>
<feature type="transmembrane region" description="Helical" evidence="2">
    <location>
        <begin position="1459"/>
        <end position="1477"/>
    </location>
</feature>
<dbReference type="Pfam" id="PF12785">
    <property type="entry name" value="VESA1_N"/>
    <property type="match status" value="1"/>
</dbReference>
<accession>A0AAV4LN30</accession>
<dbReference type="EMBL" id="BPLF01000001">
    <property type="protein sequence ID" value="GIX61330.1"/>
    <property type="molecule type" value="Genomic_DNA"/>
</dbReference>
<name>A0AAV4LN30_BABCB</name>
<evidence type="ECO:0000256" key="1">
    <source>
        <dbReference type="SAM" id="MobiDB-lite"/>
    </source>
</evidence>
<dbReference type="RefSeq" id="XP_067713401.1">
    <property type="nucleotide sequence ID" value="XM_067857300.1"/>
</dbReference>